<sequence length="1131" mass="124087">MLVLASEVKAEIAQSPLFLPQHPPPNIMFILDNSGSMKYNTVTGQDADSEYTSAKNNVKNYGAEGCGRLDYCSPYAQKNQAAFYSSRWNRIYYDPSIRYKPGLDAAGKLMPNASTIDTRANAYNPKSAIIHPRAICKVKANKKFTLPLYDPSTYETINNCKRNGDTEIAQYAFYYTLAKSQTPNGSKAQDLLYERWDILPSNRSYPADVNRTDCGIGLIGCSYEQELQNFANWFSYYRSRELLTKTVLGIAFSELNGNARVGFSTINGTDENFIPVAPFVSAQRQKWYDQLYGTAMIGATPLIAALDNVGQYYSGHEVHDFPKGIPDPIKLQCQANYAILATDGQWNVTRSTIANWDKNVMALPEDIAFDPVSGTPLTAFDPWPAPYHEGPKKSKSSLADTAMKYWATDVGSRLGKSTAGLISPNEYDPATWQHMVTHTIALGADGELKYQSDYRTATTGDFPEIKSGKKNWPFPVKNSQSAADDVWHAAVNGHGTYFSALNPQDLKSGFLAMLKEIRQQNAAGSSIAYSGNSLSGNALTYLPSFETEKWTGHLKAYSLKDGKPDLFKWDAADLIPDSKSRNIVTWSAEGGQKFLQPSLSAAQMVYLKSSEIVDYLRGNDEKENKNGGPYRNRANKLGNIVNSSPLFVSRTNFGYAMPSDDKHGGASYAAFLQKKSSPQRPAMLYVGANDGMLHAFNATSGVETFAFVPYSVYPHLYALSQPEYQHHYFVDGPLTEADAYINFQWKNILLGSTGAGSKAVFAIDITDPATMGTANILWERSAENDTNDFADMGHVLGTASVARLTNGQWAAIYGNGYDSIGGKALLYIVDLASGNLIRALNIEVGSVDKPNGLSAPGLLFNNKRELIAAYAGDLQGNLWKFDLQSATVTDWHSKKLFTATTKSAKVAPIVQQPLLAPHPTGGYMVIFGTGKYLEFRDKADLDIHALYGVWDKPGETQPKQRKHLQPQTLTPLYKDNVIIGRTLTNNTVDWTTQNGWYIDMLNNGERFVGRLRIIEITVLLSTTLAPAANACSGDGTSFTMATDFLIGGVAKNFVFIGADGKPITDSNGNNASSIETGGTSSEGVSIPGIATDCLTINQLDGTTKCIPYKASSETMRRWRQLSVPAVIRRRD</sequence>
<dbReference type="Proteomes" id="UP000571084">
    <property type="component" value="Unassembled WGS sequence"/>
</dbReference>
<feature type="domain" description="PilY1 beta-propeller" evidence="7">
    <location>
        <begin position="637"/>
        <end position="954"/>
    </location>
</feature>
<dbReference type="AlphaFoldDB" id="A0A840RUL9"/>
<dbReference type="RefSeq" id="WP_168055924.1">
    <property type="nucleotide sequence ID" value="NZ_JAAOZT010000007.1"/>
</dbReference>
<dbReference type="Pfam" id="PF05567">
    <property type="entry name" value="T4P_PilY1"/>
    <property type="match status" value="1"/>
</dbReference>
<dbReference type="InterPro" id="IPR011047">
    <property type="entry name" value="Quinoprotein_ADH-like_sf"/>
</dbReference>
<evidence type="ECO:0000313" key="9">
    <source>
        <dbReference type="Proteomes" id="UP000571084"/>
    </source>
</evidence>
<evidence type="ECO:0000256" key="1">
    <source>
        <dbReference type="ARBA" id="ARBA00004561"/>
    </source>
</evidence>
<reference evidence="8 9" key="1">
    <citation type="submission" date="2020-08" db="EMBL/GenBank/DDBJ databases">
        <title>Genomic Encyclopedia of Type Strains, Phase IV (KMG-IV): sequencing the most valuable type-strain genomes for metagenomic binning, comparative biology and taxonomic classification.</title>
        <authorList>
            <person name="Goeker M."/>
        </authorList>
    </citation>
    <scope>NUCLEOTIDE SEQUENCE [LARGE SCALE GENOMIC DNA]</scope>
    <source>
        <strain evidence="8 9">DSM 23240</strain>
    </source>
</reference>
<keyword evidence="3" id="KW-1029">Fimbrium biogenesis</keyword>
<gene>
    <name evidence="8" type="ORF">HNR39_002428</name>
</gene>
<comment type="caution">
    <text evidence="8">The sequence shown here is derived from an EMBL/GenBank/DDBJ whole genome shotgun (WGS) entry which is preliminary data.</text>
</comment>
<evidence type="ECO:0000256" key="4">
    <source>
        <dbReference type="ARBA" id="ARBA00022723"/>
    </source>
</evidence>
<dbReference type="GO" id="GO:0009289">
    <property type="term" value="C:pilus"/>
    <property type="evidence" value="ECO:0007669"/>
    <property type="project" value="UniProtKB-SubCell"/>
</dbReference>
<dbReference type="Gene3D" id="2.130.10.10">
    <property type="entry name" value="YVTN repeat-like/Quinoprotein amine dehydrogenase"/>
    <property type="match status" value="1"/>
</dbReference>
<comment type="similarity">
    <text evidence="2">Belongs to the PilY1 family.</text>
</comment>
<dbReference type="EMBL" id="JACHHQ010000005">
    <property type="protein sequence ID" value="MBB5200586.1"/>
    <property type="molecule type" value="Genomic_DNA"/>
</dbReference>
<dbReference type="GO" id="GO:0046872">
    <property type="term" value="F:metal ion binding"/>
    <property type="evidence" value="ECO:0007669"/>
    <property type="project" value="UniProtKB-KW"/>
</dbReference>
<evidence type="ECO:0000259" key="7">
    <source>
        <dbReference type="Pfam" id="PF05567"/>
    </source>
</evidence>
<keyword evidence="9" id="KW-1185">Reference proteome</keyword>
<keyword evidence="5" id="KW-0106">Calcium</keyword>
<comment type="subcellular location">
    <subcellularLocation>
        <location evidence="1">Fimbrium</location>
    </subcellularLocation>
</comment>
<keyword evidence="4" id="KW-0479">Metal-binding</keyword>
<dbReference type="InterPro" id="IPR015943">
    <property type="entry name" value="WD40/YVTN_repeat-like_dom_sf"/>
</dbReference>
<evidence type="ECO:0000256" key="6">
    <source>
        <dbReference type="ARBA" id="ARBA00023263"/>
    </source>
</evidence>
<evidence type="ECO:0000256" key="2">
    <source>
        <dbReference type="ARBA" id="ARBA00008387"/>
    </source>
</evidence>
<evidence type="ECO:0000313" key="8">
    <source>
        <dbReference type="EMBL" id="MBB5200586.1"/>
    </source>
</evidence>
<evidence type="ECO:0000256" key="5">
    <source>
        <dbReference type="ARBA" id="ARBA00022837"/>
    </source>
</evidence>
<evidence type="ECO:0000256" key="3">
    <source>
        <dbReference type="ARBA" id="ARBA00022558"/>
    </source>
</evidence>
<organism evidence="8 9">
    <name type="scientific">Glaciimonas immobilis</name>
    <dbReference type="NCBI Taxonomy" id="728004"/>
    <lineage>
        <taxon>Bacteria</taxon>
        <taxon>Pseudomonadati</taxon>
        <taxon>Pseudomonadota</taxon>
        <taxon>Betaproteobacteria</taxon>
        <taxon>Burkholderiales</taxon>
        <taxon>Oxalobacteraceae</taxon>
        <taxon>Glaciimonas</taxon>
    </lineage>
</organism>
<dbReference type="InterPro" id="IPR008707">
    <property type="entry name" value="B-propeller_PilY1"/>
</dbReference>
<name>A0A840RUL9_9BURK</name>
<dbReference type="SUPFAM" id="SSF50998">
    <property type="entry name" value="Quinoprotein alcohol dehydrogenase-like"/>
    <property type="match status" value="1"/>
</dbReference>
<proteinExistence type="inferred from homology"/>
<protein>
    <submittedName>
        <fullName evidence="8">Type IV pilus assembly protein PilY1</fullName>
    </submittedName>
</protein>
<keyword evidence="6" id="KW-0281">Fimbrium</keyword>
<accession>A0A840RUL9</accession>